<dbReference type="SUPFAM" id="SSF52799">
    <property type="entry name" value="(Phosphotyrosine protein) phosphatases II"/>
    <property type="match status" value="1"/>
</dbReference>
<sequence>MLDMILNRVSRGVKELNVAGSLEHLRDQRPCMVETCEQYKMVFVCLAEEITAIVAALS</sequence>
<dbReference type="GO" id="GO:0051046">
    <property type="term" value="P:regulation of secretion"/>
    <property type="evidence" value="ECO:0007669"/>
    <property type="project" value="TreeGrafter"/>
</dbReference>
<dbReference type="AlphaFoldDB" id="A0A3P7X6H4"/>
<dbReference type="Proteomes" id="UP000280834">
    <property type="component" value="Unassembled WGS sequence"/>
</dbReference>
<gene>
    <name evidence="2" type="ORF">BTMF_LOCUS15621</name>
</gene>
<name>A0A3P7X6H4_9BILA</name>
<protein>
    <recommendedName>
        <fullName evidence="1">Tyrosine-protein phosphatase domain-containing protein</fullName>
    </recommendedName>
</protein>
<dbReference type="InterPro" id="IPR000242">
    <property type="entry name" value="PTP_cat"/>
</dbReference>
<dbReference type="EMBL" id="UZAG01022861">
    <property type="protein sequence ID" value="VDO54984.1"/>
    <property type="molecule type" value="Genomic_DNA"/>
</dbReference>
<dbReference type="InterPro" id="IPR029021">
    <property type="entry name" value="Prot-tyrosine_phosphatase-like"/>
</dbReference>
<dbReference type="GO" id="GO:0004725">
    <property type="term" value="F:protein tyrosine phosphatase activity"/>
    <property type="evidence" value="ECO:0007669"/>
    <property type="project" value="InterPro"/>
</dbReference>
<accession>A0A3P7X6H4</accession>
<feature type="domain" description="Tyrosine-protein phosphatase" evidence="1">
    <location>
        <begin position="2"/>
        <end position="47"/>
    </location>
</feature>
<dbReference type="PANTHER" id="PTHR46106">
    <property type="entry name" value="IA-2 PROTEIN TYROSINE PHOSPHATASE, ISOFORM C"/>
    <property type="match status" value="1"/>
</dbReference>
<keyword evidence="3" id="KW-1185">Reference proteome</keyword>
<proteinExistence type="predicted"/>
<dbReference type="PANTHER" id="PTHR46106:SF4">
    <property type="entry name" value="IA-2 PROTEIN TYROSINE PHOSPHATASE, ISOFORM C"/>
    <property type="match status" value="1"/>
</dbReference>
<evidence type="ECO:0000259" key="1">
    <source>
        <dbReference type="Pfam" id="PF00102"/>
    </source>
</evidence>
<reference evidence="2 3" key="1">
    <citation type="submission" date="2018-11" db="EMBL/GenBank/DDBJ databases">
        <authorList>
            <consortium name="Pathogen Informatics"/>
        </authorList>
    </citation>
    <scope>NUCLEOTIDE SEQUENCE [LARGE SCALE GENOMIC DNA]</scope>
</reference>
<dbReference type="InterPro" id="IPR033522">
    <property type="entry name" value="IA-2/IA-2_beta"/>
</dbReference>
<organism evidence="2 3">
    <name type="scientific">Brugia timori</name>
    <dbReference type="NCBI Taxonomy" id="42155"/>
    <lineage>
        <taxon>Eukaryota</taxon>
        <taxon>Metazoa</taxon>
        <taxon>Ecdysozoa</taxon>
        <taxon>Nematoda</taxon>
        <taxon>Chromadorea</taxon>
        <taxon>Rhabditida</taxon>
        <taxon>Spirurina</taxon>
        <taxon>Spiruromorpha</taxon>
        <taxon>Filarioidea</taxon>
        <taxon>Onchocercidae</taxon>
        <taxon>Brugia</taxon>
    </lineage>
</organism>
<dbReference type="GO" id="GO:0045202">
    <property type="term" value="C:synapse"/>
    <property type="evidence" value="ECO:0007669"/>
    <property type="project" value="TreeGrafter"/>
</dbReference>
<dbReference type="Pfam" id="PF00102">
    <property type="entry name" value="Y_phosphatase"/>
    <property type="match status" value="1"/>
</dbReference>
<evidence type="ECO:0000313" key="3">
    <source>
        <dbReference type="Proteomes" id="UP000280834"/>
    </source>
</evidence>
<dbReference type="Gene3D" id="3.90.190.10">
    <property type="entry name" value="Protein tyrosine phosphatase superfamily"/>
    <property type="match status" value="1"/>
</dbReference>
<dbReference type="GO" id="GO:0030141">
    <property type="term" value="C:secretory granule"/>
    <property type="evidence" value="ECO:0007669"/>
    <property type="project" value="InterPro"/>
</dbReference>
<evidence type="ECO:0000313" key="2">
    <source>
        <dbReference type="EMBL" id="VDO54984.1"/>
    </source>
</evidence>